<keyword evidence="15" id="KW-0732">Signal</keyword>
<dbReference type="OrthoDB" id="1108665at2"/>
<keyword evidence="17" id="KW-0670">Pyruvate</keyword>
<comment type="similarity">
    <text evidence="4">Belongs to the PEP-utilizing enzyme family.</text>
</comment>
<keyword evidence="12" id="KW-0460">Magnesium</keyword>
<evidence type="ECO:0000256" key="9">
    <source>
        <dbReference type="ARBA" id="ARBA00022741"/>
    </source>
</evidence>
<evidence type="ECO:0000256" key="14">
    <source>
        <dbReference type="ARBA" id="ARBA00047700"/>
    </source>
</evidence>
<feature type="chain" id="PRO_5019420450" description="Phosphoenolpyruvate synthase" evidence="15">
    <location>
        <begin position="24"/>
        <end position="967"/>
    </location>
</feature>
<comment type="catalytic activity">
    <reaction evidence="14">
        <text>pyruvate + ATP + H2O = phosphoenolpyruvate + AMP + phosphate + 2 H(+)</text>
        <dbReference type="Rhea" id="RHEA:11364"/>
        <dbReference type="ChEBI" id="CHEBI:15361"/>
        <dbReference type="ChEBI" id="CHEBI:15377"/>
        <dbReference type="ChEBI" id="CHEBI:15378"/>
        <dbReference type="ChEBI" id="CHEBI:30616"/>
        <dbReference type="ChEBI" id="CHEBI:43474"/>
        <dbReference type="ChEBI" id="CHEBI:58702"/>
        <dbReference type="ChEBI" id="CHEBI:456215"/>
        <dbReference type="EC" id="2.7.9.2"/>
    </reaction>
</comment>
<keyword evidence="7" id="KW-0808">Transferase</keyword>
<dbReference type="GO" id="GO:0006094">
    <property type="term" value="P:gluconeogenesis"/>
    <property type="evidence" value="ECO:0007669"/>
    <property type="project" value="UniProtKB-UniPathway"/>
</dbReference>
<dbReference type="SUPFAM" id="SSF56059">
    <property type="entry name" value="Glutathione synthetase ATP-binding domain-like"/>
    <property type="match status" value="1"/>
</dbReference>
<dbReference type="Gene3D" id="3.30.470.20">
    <property type="entry name" value="ATP-grasp fold, B domain"/>
    <property type="match status" value="1"/>
</dbReference>
<comment type="cofactor">
    <cofactor evidence="1">
        <name>Mg(2+)</name>
        <dbReference type="ChEBI" id="CHEBI:18420"/>
    </cofactor>
</comment>
<comment type="pathway">
    <text evidence="3">Carbohydrate biosynthesis; gluconeogenesis.</text>
</comment>
<dbReference type="InterPro" id="IPR006319">
    <property type="entry name" value="PEP_synth"/>
</dbReference>
<keyword evidence="8" id="KW-0479">Metal-binding</keyword>
<evidence type="ECO:0000259" key="16">
    <source>
        <dbReference type="Pfam" id="PF01326"/>
    </source>
</evidence>
<evidence type="ECO:0000256" key="3">
    <source>
        <dbReference type="ARBA" id="ARBA00004742"/>
    </source>
</evidence>
<feature type="domain" description="Pyruvate phosphate dikinase AMP/ATP-binding" evidence="16">
    <location>
        <begin position="620"/>
        <end position="941"/>
    </location>
</feature>
<organism evidence="17 18">
    <name type="scientific">Mangrovibacterium diazotrophicum</name>
    <dbReference type="NCBI Taxonomy" id="1261403"/>
    <lineage>
        <taxon>Bacteria</taxon>
        <taxon>Pseudomonadati</taxon>
        <taxon>Bacteroidota</taxon>
        <taxon>Bacteroidia</taxon>
        <taxon>Marinilabiliales</taxon>
        <taxon>Prolixibacteraceae</taxon>
        <taxon>Mangrovibacterium</taxon>
    </lineage>
</organism>
<dbReference type="InterPro" id="IPR013815">
    <property type="entry name" value="ATP_grasp_subdomain_1"/>
</dbReference>
<evidence type="ECO:0000313" key="18">
    <source>
        <dbReference type="Proteomes" id="UP000283387"/>
    </source>
</evidence>
<dbReference type="Proteomes" id="UP000283387">
    <property type="component" value="Unassembled WGS sequence"/>
</dbReference>
<reference evidence="17 18" key="1">
    <citation type="submission" date="2018-09" db="EMBL/GenBank/DDBJ databases">
        <title>Genomic Encyclopedia of Archaeal and Bacterial Type Strains, Phase II (KMG-II): from individual species to whole genera.</title>
        <authorList>
            <person name="Goeker M."/>
        </authorList>
    </citation>
    <scope>NUCLEOTIDE SEQUENCE [LARGE SCALE GENOMIC DNA]</scope>
    <source>
        <strain evidence="17 18">DSM 27148</strain>
    </source>
</reference>
<evidence type="ECO:0000256" key="1">
    <source>
        <dbReference type="ARBA" id="ARBA00001946"/>
    </source>
</evidence>
<comment type="function">
    <text evidence="2">Catalyzes the phosphorylation of pyruvate to phosphoenolpyruvate.</text>
</comment>
<accession>A0A419W6Y8</accession>
<evidence type="ECO:0000313" key="17">
    <source>
        <dbReference type="EMBL" id="RKD91241.1"/>
    </source>
</evidence>
<evidence type="ECO:0000256" key="13">
    <source>
        <dbReference type="ARBA" id="ARBA00033470"/>
    </source>
</evidence>
<dbReference type="PANTHER" id="PTHR43030:SF1">
    <property type="entry name" value="PHOSPHOENOLPYRUVATE SYNTHASE"/>
    <property type="match status" value="1"/>
</dbReference>
<dbReference type="RefSeq" id="WP_120272560.1">
    <property type="nucleotide sequence ID" value="NZ_RAPN01000001.1"/>
</dbReference>
<dbReference type="UniPathway" id="UPA00138"/>
<dbReference type="EC" id="2.7.9.2" evidence="5"/>
<evidence type="ECO:0000256" key="15">
    <source>
        <dbReference type="SAM" id="SignalP"/>
    </source>
</evidence>
<dbReference type="GO" id="GO:0046872">
    <property type="term" value="F:metal ion binding"/>
    <property type="evidence" value="ECO:0007669"/>
    <property type="project" value="UniProtKB-KW"/>
</dbReference>
<dbReference type="PANTHER" id="PTHR43030">
    <property type="entry name" value="PHOSPHOENOLPYRUVATE SYNTHASE"/>
    <property type="match status" value="1"/>
</dbReference>
<feature type="signal peptide" evidence="15">
    <location>
        <begin position="1"/>
        <end position="23"/>
    </location>
</feature>
<evidence type="ECO:0000256" key="7">
    <source>
        <dbReference type="ARBA" id="ARBA00022679"/>
    </source>
</evidence>
<evidence type="ECO:0000256" key="11">
    <source>
        <dbReference type="ARBA" id="ARBA00022840"/>
    </source>
</evidence>
<proteinExistence type="inferred from homology"/>
<evidence type="ECO:0000256" key="12">
    <source>
        <dbReference type="ARBA" id="ARBA00022842"/>
    </source>
</evidence>
<evidence type="ECO:0000256" key="8">
    <source>
        <dbReference type="ARBA" id="ARBA00022723"/>
    </source>
</evidence>
<evidence type="ECO:0000256" key="10">
    <source>
        <dbReference type="ARBA" id="ARBA00022777"/>
    </source>
</evidence>
<dbReference type="GO" id="GO:0005524">
    <property type="term" value="F:ATP binding"/>
    <property type="evidence" value="ECO:0007669"/>
    <property type="project" value="UniProtKB-KW"/>
</dbReference>
<dbReference type="Pfam" id="PF01326">
    <property type="entry name" value="PPDK_N"/>
    <property type="match status" value="1"/>
</dbReference>
<evidence type="ECO:0000256" key="6">
    <source>
        <dbReference type="ARBA" id="ARBA00021623"/>
    </source>
</evidence>
<dbReference type="Gene3D" id="3.30.1490.20">
    <property type="entry name" value="ATP-grasp fold, A domain"/>
    <property type="match status" value="1"/>
</dbReference>
<comment type="caution">
    <text evidence="17">The sequence shown here is derived from an EMBL/GenBank/DDBJ whole genome shotgun (WGS) entry which is preliminary data.</text>
</comment>
<gene>
    <name evidence="17" type="ORF">BC643_1590</name>
</gene>
<evidence type="ECO:0000256" key="4">
    <source>
        <dbReference type="ARBA" id="ARBA00007837"/>
    </source>
</evidence>
<dbReference type="InterPro" id="IPR002192">
    <property type="entry name" value="PPDK_AMP/ATP-bd"/>
</dbReference>
<dbReference type="AlphaFoldDB" id="A0A419W6Y8"/>
<sequence>MKVRLFYFLLLIIGFSFNGHTQALTNDELSKLVGTLKKDPKGPYQQILWFCKDGSTVLPQQRCPEPGGVQRARYKDEIIKLGKTNHIFLGQILATTPNEDFWDAENNHSRLKQYILEKYLQSVDNGWVLRRAQYYRGAIQAEDESAWGIQFLTWLLGNNDAINDQFFLIREAARTIPHAQETRNLQNIRSLSLLIAEGNPTFSDTRIKIHGQPDHTDLERVKNYRSQNYDQMSDASKEQIDKLVLALEEYYKPIVLKDLQKMAAHASPVSELRKAVFEFADEQAETKGEARIKAISQLLFKIRIDLQKEIPENRLPFLDISIKLEEILFTELTNWKPENLKELIRLNENLGLAATGCGYLENWEWESIKPSLHNQQPTEISFDQLQKLHDSARGVIEWGTAMNRAVFGPTIKLFGDFEPLAYHFADDRIRSSMLLPMGASIGRMGDFIYALSNQSNQVMDIDNQSHFRGLNPGFAKGELVVVEGNTHDLEVSRDKIYLFDSPPSDLKPVAGIATVSEGNMVSHVQLLARNLAIPNAVLSGQNLADLKKYSGTTVFYAVSPKGKVIMKPAEQMTDEEKKLFEVKKRNEEKITIPVDRIELDEVKLVNLRNVNANSSGKLCGPKAANLGQLKQLFPDHVVEGLVVPFGIFREHMDQPMPGTDGSYWQFLNKTFQAAAAKQTDGLSKAEIDEYVLAQLAILREAIKKMELLPAFKEDLKTQFQSVLGSPLGSVPVFLRSDTNMEDLKEFTGAGLNLTLFNILDADKIIQGIKEVWASPYSERSYKWRQSYLLNPENVYPSILIIPSVDVNYSGVLITKGVQSGKADELTIAFSRGAGGAVDGQAAESYVLQADGKNRLVAPAREPEYTSLPITGGTAKIACTFETPILSTENMNQIRVFAETLKQEMQITPGVHSNGPWDVELGFKNDKLWLFQVRPFVENKMAKSTGYLNSISGGSDIPKAISLNTILK</sequence>
<name>A0A419W6Y8_9BACT</name>
<keyword evidence="9" id="KW-0547">Nucleotide-binding</keyword>
<keyword evidence="10 17" id="KW-0418">Kinase</keyword>
<dbReference type="EMBL" id="RAPN01000001">
    <property type="protein sequence ID" value="RKD91241.1"/>
    <property type="molecule type" value="Genomic_DNA"/>
</dbReference>
<evidence type="ECO:0000256" key="5">
    <source>
        <dbReference type="ARBA" id="ARBA00011996"/>
    </source>
</evidence>
<dbReference type="GO" id="GO:0008986">
    <property type="term" value="F:pyruvate, water dikinase activity"/>
    <property type="evidence" value="ECO:0007669"/>
    <property type="project" value="UniProtKB-EC"/>
</dbReference>
<protein>
    <recommendedName>
        <fullName evidence="6">Phosphoenolpyruvate synthase</fullName>
        <ecNumber evidence="5">2.7.9.2</ecNumber>
    </recommendedName>
    <alternativeName>
        <fullName evidence="13">Pyruvate, water dikinase</fullName>
    </alternativeName>
</protein>
<keyword evidence="18" id="KW-1185">Reference proteome</keyword>
<keyword evidence="11" id="KW-0067">ATP-binding</keyword>
<evidence type="ECO:0000256" key="2">
    <source>
        <dbReference type="ARBA" id="ARBA00002988"/>
    </source>
</evidence>